<dbReference type="InterPro" id="IPR042099">
    <property type="entry name" value="ANL_N_sf"/>
</dbReference>
<reference evidence="4 5" key="1">
    <citation type="submission" date="2014-02" db="EMBL/GenBank/DDBJ databases">
        <title>Transposable element dynamics among asymbiotic and ectomycorrhizal Amanita fungi.</title>
        <authorList>
            <consortium name="DOE Joint Genome Institute"/>
            <person name="Hess J."/>
            <person name="Skrede I."/>
            <person name="Wolfe B."/>
            <person name="LaButti K."/>
            <person name="Ohm R.A."/>
            <person name="Grigoriev I.V."/>
            <person name="Pringle A."/>
        </authorList>
    </citation>
    <scope>NUCLEOTIDE SEQUENCE [LARGE SCALE GENOMIC DNA]</scope>
    <source>
        <strain evidence="4 5">SKay4041</strain>
    </source>
</reference>
<proteinExistence type="predicted"/>
<dbReference type="OrthoDB" id="1700726at2759"/>
<dbReference type="Pfam" id="PF00501">
    <property type="entry name" value="AMP-binding"/>
    <property type="match status" value="1"/>
</dbReference>
<dbReference type="STRING" id="703135.A0A2A9NQT1"/>
<dbReference type="GO" id="GO:0005524">
    <property type="term" value="F:ATP binding"/>
    <property type="evidence" value="ECO:0007669"/>
    <property type="project" value="UniProtKB-KW"/>
</dbReference>
<evidence type="ECO:0000313" key="5">
    <source>
        <dbReference type="Proteomes" id="UP000242287"/>
    </source>
</evidence>
<evidence type="ECO:0000256" key="1">
    <source>
        <dbReference type="ARBA" id="ARBA00022741"/>
    </source>
</evidence>
<dbReference type="EMBL" id="KZ302012">
    <property type="protein sequence ID" value="PFH50070.1"/>
    <property type="molecule type" value="Genomic_DNA"/>
</dbReference>
<keyword evidence="2" id="KW-0067">ATP-binding</keyword>
<dbReference type="InterPro" id="IPR000873">
    <property type="entry name" value="AMP-dep_synth/lig_dom"/>
</dbReference>
<dbReference type="PANTHER" id="PTHR43272:SF33">
    <property type="entry name" value="AMP-BINDING DOMAIN-CONTAINING PROTEIN-RELATED"/>
    <property type="match status" value="1"/>
</dbReference>
<evidence type="ECO:0000259" key="3">
    <source>
        <dbReference type="Pfam" id="PF00501"/>
    </source>
</evidence>
<organism evidence="4 5">
    <name type="scientific">Amanita thiersii Skay4041</name>
    <dbReference type="NCBI Taxonomy" id="703135"/>
    <lineage>
        <taxon>Eukaryota</taxon>
        <taxon>Fungi</taxon>
        <taxon>Dikarya</taxon>
        <taxon>Basidiomycota</taxon>
        <taxon>Agaricomycotina</taxon>
        <taxon>Agaricomycetes</taxon>
        <taxon>Agaricomycetidae</taxon>
        <taxon>Agaricales</taxon>
        <taxon>Pluteineae</taxon>
        <taxon>Amanitaceae</taxon>
        <taxon>Amanita</taxon>
    </lineage>
</organism>
<sequence length="682" mass="75740">MTLNSEIVVPWPPVLPYDKQSVQVPGTKRPGQTAHYRNAIFGLLTLHTPNSLKTLDQVFQSGLKTGSNRPFLGHRPVVSKNPLKFANKYVWETYGQVDARRRHVGSALYAMFKSGQVGGGEYETVGIWSQNRPEWQIIDIALQSYQKVSVSLYDTLGRDSVEYIINHAHLTVIFSTSDHLPALLKLADRIPHVKLLVSIDDLTPEVKKVFVEWGEVHGLKVMELRELEALGRAHPIEPIPATPDQVACICYTSGTTSDPKGVVLRHRNLALAAHSNLYGLELPEDATLLSYLPLAHIYERICELCCIAVGAKIGYFTGDPLRLLEDAQLLRPEFFPSVPRVLNRVYQSAMTAGNVPGLRGNIFRKAIAAKLEKLRRTGDATHPLWDKIVFRKIQAVLGGRLMLVTSGSAPISSDVMDFLKIAFACEVDEGYGLTENCATCAKTLPNDATGSGTVGPPQPINEVKLVDVPSMGYTSDDKPNPRGELYVRGENCFREYYKDPAKTKEAVDEEGWIHTGDVAEIDSCGRIKIIDRVKNIMKLAQGEYVALEKIENLYSSSSIIAQIYIHGDSLQSYLVAIVIPDPIQLATLASSIFGRKVSPDSIEDLAKAIADRRVHERVLSILTAEAKRNELKGFEVVRRIHLSLNQFSVENGTLTPTFKIKRKDAYQMYKKELDALYALGEP</sequence>
<evidence type="ECO:0000256" key="2">
    <source>
        <dbReference type="ARBA" id="ARBA00022840"/>
    </source>
</evidence>
<feature type="domain" description="AMP-dependent synthetase/ligase" evidence="3">
    <location>
        <begin position="87"/>
        <end position="497"/>
    </location>
</feature>
<name>A0A2A9NQT1_9AGAR</name>
<dbReference type="SUPFAM" id="SSF56801">
    <property type="entry name" value="Acetyl-CoA synthetase-like"/>
    <property type="match status" value="1"/>
</dbReference>
<accession>A0A2A9NQT1</accession>
<dbReference type="Gene3D" id="3.40.50.12780">
    <property type="entry name" value="N-terminal domain of ligase-like"/>
    <property type="match status" value="1"/>
</dbReference>
<evidence type="ECO:0000313" key="4">
    <source>
        <dbReference type="EMBL" id="PFH50070.1"/>
    </source>
</evidence>
<dbReference type="AlphaFoldDB" id="A0A2A9NQT1"/>
<keyword evidence="1" id="KW-0547">Nucleotide-binding</keyword>
<gene>
    <name evidence="4" type="ORF">AMATHDRAFT_61830</name>
</gene>
<dbReference type="GO" id="GO:0004467">
    <property type="term" value="F:long-chain fatty acid-CoA ligase activity"/>
    <property type="evidence" value="ECO:0007669"/>
    <property type="project" value="TreeGrafter"/>
</dbReference>
<dbReference type="GO" id="GO:0005783">
    <property type="term" value="C:endoplasmic reticulum"/>
    <property type="evidence" value="ECO:0007669"/>
    <property type="project" value="TreeGrafter"/>
</dbReference>
<dbReference type="GO" id="GO:0016020">
    <property type="term" value="C:membrane"/>
    <property type="evidence" value="ECO:0007669"/>
    <property type="project" value="TreeGrafter"/>
</dbReference>
<dbReference type="InterPro" id="IPR020845">
    <property type="entry name" value="AMP-binding_CS"/>
</dbReference>
<keyword evidence="5" id="KW-1185">Reference proteome</keyword>
<dbReference type="Proteomes" id="UP000242287">
    <property type="component" value="Unassembled WGS sequence"/>
</dbReference>
<dbReference type="PROSITE" id="PS00455">
    <property type="entry name" value="AMP_BINDING"/>
    <property type="match status" value="1"/>
</dbReference>
<dbReference type="PANTHER" id="PTHR43272">
    <property type="entry name" value="LONG-CHAIN-FATTY-ACID--COA LIGASE"/>
    <property type="match status" value="1"/>
</dbReference>
<protein>
    <recommendedName>
        <fullName evidence="3">AMP-dependent synthetase/ligase domain-containing protein</fullName>
    </recommendedName>
</protein>